<reference evidence="3 4" key="1">
    <citation type="journal article" date="2018" name="Mol. Biol. Evol.">
        <title>Broad Genomic Sampling Reveals a Smut Pathogenic Ancestry of the Fungal Clade Ustilaginomycotina.</title>
        <authorList>
            <person name="Kijpornyongpan T."/>
            <person name="Mondo S.J."/>
            <person name="Barry K."/>
            <person name="Sandor L."/>
            <person name="Lee J."/>
            <person name="Lipzen A."/>
            <person name="Pangilinan J."/>
            <person name="LaButti K."/>
            <person name="Hainaut M."/>
            <person name="Henrissat B."/>
            <person name="Grigoriev I.V."/>
            <person name="Spatafora J.W."/>
            <person name="Aime M.C."/>
        </authorList>
    </citation>
    <scope>NUCLEOTIDE SEQUENCE [LARGE SCALE GENOMIC DNA]</scope>
    <source>
        <strain evidence="3 4">MCA 3882</strain>
    </source>
</reference>
<dbReference type="RefSeq" id="XP_025358238.1">
    <property type="nucleotide sequence ID" value="XM_025498361.1"/>
</dbReference>
<name>A0A316VK54_9BASI</name>
<dbReference type="OrthoDB" id="160374at2759"/>
<feature type="region of interest" description="Disordered" evidence="1">
    <location>
        <begin position="1"/>
        <end position="32"/>
    </location>
</feature>
<evidence type="ECO:0000313" key="3">
    <source>
        <dbReference type="EMBL" id="PWN37936.1"/>
    </source>
</evidence>
<feature type="compositionally biased region" description="Basic and acidic residues" evidence="1">
    <location>
        <begin position="18"/>
        <end position="27"/>
    </location>
</feature>
<dbReference type="InParanoid" id="A0A316VK54"/>
<evidence type="ECO:0000313" key="4">
    <source>
        <dbReference type="Proteomes" id="UP000245771"/>
    </source>
</evidence>
<dbReference type="Pfam" id="PF10441">
    <property type="entry name" value="Urb2"/>
    <property type="match status" value="1"/>
</dbReference>
<keyword evidence="4" id="KW-1185">Reference proteome</keyword>
<evidence type="ECO:0000259" key="2">
    <source>
        <dbReference type="Pfam" id="PF10441"/>
    </source>
</evidence>
<dbReference type="Proteomes" id="UP000245771">
    <property type="component" value="Unassembled WGS sequence"/>
</dbReference>
<organism evidence="3 4">
    <name type="scientific">Meira miltonrushii</name>
    <dbReference type="NCBI Taxonomy" id="1280837"/>
    <lineage>
        <taxon>Eukaryota</taxon>
        <taxon>Fungi</taxon>
        <taxon>Dikarya</taxon>
        <taxon>Basidiomycota</taxon>
        <taxon>Ustilaginomycotina</taxon>
        <taxon>Exobasidiomycetes</taxon>
        <taxon>Exobasidiales</taxon>
        <taxon>Brachybasidiaceae</taxon>
        <taxon>Meira</taxon>
    </lineage>
</organism>
<gene>
    <name evidence="3" type="ORF">FA14DRAFT_159742</name>
</gene>
<dbReference type="EMBL" id="KZ819602">
    <property type="protein sequence ID" value="PWN37936.1"/>
    <property type="molecule type" value="Genomic_DNA"/>
</dbReference>
<sequence>MPTAVRKRSSDVGAANKEQSKKSKREDNDGEIQGKALTLKDVDITTSEQLVKTLKGGQESISKKIAIAEAAWRDDTVPVPRKEQLLAEWLLDTLNREARNSKDLKAFESVSIWSLLLEVLSYLAKETTNQSAGRYPIVAFLYALGKAVNQVKDEQHIHSLLRSASKSIPLISDNNVLTIEVLVHAFTAWFDVVGKHANTGNCDDLAVPLSLLIRAWTGFSNTKKSKQILLEEAFLSSFCAALTKAFSLPNGTGLHLRSHLCRLSFESFSPNSRTKIDYDILVKQLRSIPDADQATIVFLQQRCLHIKSNATLVEQAKERSEIWNSMASHFLGLAIEGVHLQASTLGSLLKIINEKNLHPIDSDEAKELLVRTLEHILSRIEPSERIQNAFDSIRFIQQIDESIIDIASWKRMFSSIALAAPSTSSRDLLKSILNSFSRTRALDHLIDLVLIGSFEEAFSAKRTSKETEELILQGTLFDSECWNAFIGPSMQNFVSIEQGLAILDKITRVLSDIVSKPQDSAPHLGVALHFSGLVISFIAIPQPAKKSTALKLGILYRDLILPIVKRSLDQKLPERATSAVFAIECIVSRLAAPTTLEAPLEWLETLEEIESSQSTYLLPVGQISAYAPLQIQLLIAVLERCNRDMLKGQSLSFSTWVQDFFSNGKVNFNKIEPIGEIRTTSQINEAAYVALDIVFSAYLLVLERCADDKLLEKLSKSARTIMDKYPDCSLATSILVNSANLELPRWLKLIEPAKNTSTSHAKSNDAISTNATEKLGSSLSNMVGKFDHLSAIEGTQAANVLYAPTFVQNVRQVTLEEYKEQLDKVQIEEDIPASLPLLLCNGPEGSLSIAQGALDIVLARLVCVDDLSSVSVVQKLEAIAEGKTILFRTRQVSSLLAIFTRSFENEEQNPKVFSSIVATLLTFVKLRSDILAPILPQISLLMGRIISHFQKSPTSNAPGEKKIVQAREYTRLCSAITSRQSNLARGFSLHTLPIIMSYVKALTSIDGIGIGETRLELERGIFALCGILATWQRDLLFDMMSDEAERIVARKLWRNFEAQRYKGE</sequence>
<protein>
    <recommendedName>
        <fullName evidence="2">Nucleolar 27S pre-rRNA processing Urb2/Npa2 C-terminal domain-containing protein</fullName>
    </recommendedName>
</protein>
<accession>A0A316VK54</accession>
<dbReference type="AlphaFoldDB" id="A0A316VK54"/>
<feature type="domain" description="Nucleolar 27S pre-rRNA processing Urb2/Npa2 C-terminal" evidence="2">
    <location>
        <begin position="871"/>
        <end position="1063"/>
    </location>
</feature>
<dbReference type="GeneID" id="37020142"/>
<dbReference type="STRING" id="1280837.A0A316VK54"/>
<dbReference type="InterPro" id="IPR018849">
    <property type="entry name" value="Urb2/Npa2_C"/>
</dbReference>
<evidence type="ECO:0000256" key="1">
    <source>
        <dbReference type="SAM" id="MobiDB-lite"/>
    </source>
</evidence>
<proteinExistence type="predicted"/>